<keyword evidence="2" id="KW-0479">Metal-binding</keyword>
<keyword evidence="3" id="KW-0255">Endonuclease</keyword>
<evidence type="ECO:0000256" key="5">
    <source>
        <dbReference type="ARBA" id="ARBA00023157"/>
    </source>
</evidence>
<keyword evidence="5" id="KW-1015">Disulfide bond</keyword>
<dbReference type="InterPro" id="IPR008947">
    <property type="entry name" value="PLipase_C/P1_nuclease_dom_sf"/>
</dbReference>
<reference evidence="8 9" key="1">
    <citation type="submission" date="2018-07" db="EMBL/GenBank/DDBJ databases">
        <title>Genome sequencing of Runella.</title>
        <authorList>
            <person name="Baek M.-G."/>
            <person name="Yi H."/>
        </authorList>
    </citation>
    <scope>NUCLEOTIDE SEQUENCE [LARGE SCALE GENOMIC DNA]</scope>
    <source>
        <strain evidence="8 9">HYN0085</strain>
    </source>
</reference>
<keyword evidence="1" id="KW-0540">Nuclease</keyword>
<keyword evidence="6" id="KW-0325">Glycoprotein</keyword>
<protein>
    <submittedName>
        <fullName evidence="8">Integrase</fullName>
    </submittedName>
</protein>
<evidence type="ECO:0000256" key="4">
    <source>
        <dbReference type="ARBA" id="ARBA00022801"/>
    </source>
</evidence>
<keyword evidence="4" id="KW-0378">Hydrolase</keyword>
<organism evidence="8 9">
    <name type="scientific">Runella rosea</name>
    <dbReference type="NCBI Taxonomy" id="2259595"/>
    <lineage>
        <taxon>Bacteria</taxon>
        <taxon>Pseudomonadati</taxon>
        <taxon>Bacteroidota</taxon>
        <taxon>Cytophagia</taxon>
        <taxon>Cytophagales</taxon>
        <taxon>Spirosomataceae</taxon>
        <taxon>Runella</taxon>
    </lineage>
</organism>
<sequence>MLSKSILQNFRFKTYRIIFCVSEVFKHKKWAVKSIFIFLFLLGAPFIGYNSPFIWGFWAHQRINRLAVFSLPPEMQVFFKKHLNYLTENAVNPDKRRYAVVGEAPRHYIDAEAYGDSALYKLPLYWNEAVKKYGEDTLALNGTVPWAIQQYKSQLTEAFRQRNPQRILRVAADLGHYIADANVPLHTTRNYNGQLTGQEGIHAFWETRLPELYAEEYDMFLGSAEYEKKTALRAWQAVRQANAALDSVLQFEKNASLQMKPELKYALEDRNGVVIKTYSREFAKKYHQMLDRQVERQMRASVKMVSDFWFTCWVDAGQPDLGPLASFEWDKAEKEQEEKEKQNWFQRLFKVRSENEN</sequence>
<accession>A0A344TE02</accession>
<dbReference type="EMBL" id="CP030850">
    <property type="protein sequence ID" value="AXE16873.1"/>
    <property type="molecule type" value="Genomic_DNA"/>
</dbReference>
<keyword evidence="7" id="KW-1133">Transmembrane helix</keyword>
<dbReference type="Pfam" id="PF02265">
    <property type="entry name" value="S1-P1_nuclease"/>
    <property type="match status" value="1"/>
</dbReference>
<dbReference type="KEGG" id="run:DR864_03545"/>
<evidence type="ECO:0000256" key="7">
    <source>
        <dbReference type="SAM" id="Phobius"/>
    </source>
</evidence>
<feature type="transmembrane region" description="Helical" evidence="7">
    <location>
        <begin position="35"/>
        <end position="58"/>
    </location>
</feature>
<dbReference type="GO" id="GO:0016788">
    <property type="term" value="F:hydrolase activity, acting on ester bonds"/>
    <property type="evidence" value="ECO:0007669"/>
    <property type="project" value="InterPro"/>
</dbReference>
<keyword evidence="7" id="KW-0812">Transmembrane</keyword>
<evidence type="ECO:0000313" key="9">
    <source>
        <dbReference type="Proteomes" id="UP000251993"/>
    </source>
</evidence>
<keyword evidence="7" id="KW-0472">Membrane</keyword>
<keyword evidence="9" id="KW-1185">Reference proteome</keyword>
<proteinExistence type="predicted"/>
<dbReference type="SUPFAM" id="SSF48537">
    <property type="entry name" value="Phospholipase C/P1 nuclease"/>
    <property type="match status" value="1"/>
</dbReference>
<evidence type="ECO:0000256" key="2">
    <source>
        <dbReference type="ARBA" id="ARBA00022723"/>
    </source>
</evidence>
<dbReference type="Gene3D" id="1.10.575.10">
    <property type="entry name" value="P1 Nuclease"/>
    <property type="match status" value="1"/>
</dbReference>
<dbReference type="CDD" id="cd10981">
    <property type="entry name" value="ZnPC_S1P1"/>
    <property type="match status" value="1"/>
</dbReference>
<dbReference type="AlphaFoldDB" id="A0A344TE02"/>
<evidence type="ECO:0000256" key="1">
    <source>
        <dbReference type="ARBA" id="ARBA00022722"/>
    </source>
</evidence>
<name>A0A344TE02_9BACT</name>
<dbReference type="InterPro" id="IPR003154">
    <property type="entry name" value="S1/P1nuclease"/>
</dbReference>
<dbReference type="Proteomes" id="UP000251993">
    <property type="component" value="Chromosome"/>
</dbReference>
<dbReference type="OrthoDB" id="267579at2"/>
<evidence type="ECO:0000313" key="8">
    <source>
        <dbReference type="EMBL" id="AXE16873.1"/>
    </source>
</evidence>
<gene>
    <name evidence="8" type="ORF">DR864_03545</name>
</gene>
<evidence type="ECO:0000256" key="6">
    <source>
        <dbReference type="ARBA" id="ARBA00023180"/>
    </source>
</evidence>
<evidence type="ECO:0000256" key="3">
    <source>
        <dbReference type="ARBA" id="ARBA00022759"/>
    </source>
</evidence>